<feature type="region of interest" description="Disordered" evidence="6">
    <location>
        <begin position="640"/>
        <end position="660"/>
    </location>
</feature>
<organism evidence="7 8">
    <name type="scientific">Trypanosoma conorhini</name>
    <dbReference type="NCBI Taxonomy" id="83891"/>
    <lineage>
        <taxon>Eukaryota</taxon>
        <taxon>Discoba</taxon>
        <taxon>Euglenozoa</taxon>
        <taxon>Kinetoplastea</taxon>
        <taxon>Metakinetoplastina</taxon>
        <taxon>Trypanosomatida</taxon>
        <taxon>Trypanosomatidae</taxon>
        <taxon>Trypanosoma</taxon>
    </lineage>
</organism>
<keyword evidence="3" id="KW-0333">Golgi apparatus</keyword>
<dbReference type="InterPro" id="IPR035802">
    <property type="entry name" value="ENTH/VHS_tepsin"/>
</dbReference>
<dbReference type="CDD" id="cd03572">
    <property type="entry name" value="ENTH_like_Tepsin"/>
    <property type="match status" value="1"/>
</dbReference>
<dbReference type="GO" id="GO:0032588">
    <property type="term" value="C:trans-Golgi network membrane"/>
    <property type="evidence" value="ECO:0007669"/>
    <property type="project" value="TreeGrafter"/>
</dbReference>
<evidence type="ECO:0000256" key="2">
    <source>
        <dbReference type="ARBA" id="ARBA00004555"/>
    </source>
</evidence>
<dbReference type="OrthoDB" id="118154at2759"/>
<protein>
    <recommendedName>
        <fullName evidence="9">VHS domain-containing protein</fullName>
    </recommendedName>
</protein>
<dbReference type="InterPro" id="IPR039273">
    <property type="entry name" value="TEPSIN"/>
</dbReference>
<dbReference type="AlphaFoldDB" id="A0A422Q3V2"/>
<evidence type="ECO:0000256" key="6">
    <source>
        <dbReference type="SAM" id="MobiDB-lite"/>
    </source>
</evidence>
<keyword evidence="5" id="KW-0175">Coiled coil</keyword>
<dbReference type="PANTHER" id="PTHR21514:SF0">
    <property type="entry name" value="AP-4 COMPLEX ACCESSORY SUBUNIT TEPSIN"/>
    <property type="match status" value="1"/>
</dbReference>
<comment type="subcellular location">
    <subcellularLocation>
        <location evidence="1">Cytoplasmic vesicle</location>
    </subcellularLocation>
    <subcellularLocation>
        <location evidence="2">Golgi apparatus</location>
    </subcellularLocation>
</comment>
<dbReference type="RefSeq" id="XP_029230496.1">
    <property type="nucleotide sequence ID" value="XM_029369401.1"/>
</dbReference>
<evidence type="ECO:0000256" key="3">
    <source>
        <dbReference type="ARBA" id="ARBA00023034"/>
    </source>
</evidence>
<dbReference type="EMBL" id="MKKU01000098">
    <property type="protein sequence ID" value="RNF24649.1"/>
    <property type="molecule type" value="Genomic_DNA"/>
</dbReference>
<sequence>MDRGLFKRAVADSEDPTPGYMYHEMAQWTHKDYETQMKVIDALFDKLRPQASVHVLYKVLRIIKALCEMGHSDFQRAVQKNTYIEVIKTFAAYRGKPDAKHGDSLNEKVRRAAKEAMEAAFLHRREDRLILEQGYGGGGDTAMGHTSLATANLATATMLGGSIGVHSSNIAPMPMTNKWAEHMANEVAANNRSKTSRVLLSLAEKAKSGFALLHKAEPNTGYKSAKDQLYESALKLSTTGTSMACSSELDTGSFQRVEVGISDSAPLPGETAGNGFKFTDDVEKVESNTTTREAYGGTSHHQLQLTPLQSTVQRLCQMKSTPQRVELHAFVERCRKLGAEAMQGESVQEGKDDPEESWEELAEALDSQLAQKHPWQRRLNALVALEALLRPHFGEAGSAATMRQVVMRYFLENPEDVQRNVFVVQATLRECAQRVVRLLGLPESDVAGNTFVASAPAATSALSPATKAEPLQAAGNAMQAFFWAAPIPSMEVTGDDGQSRNGERANMSGMSLRVKHRGAKDKTTLKRRAPMPLHEAPQGNTDRTHDGGESHASGVVQASSSFGFLTAPLVRSSGGEDSRQAGMGNLLDDLFGAPSTESSAPVLGPSTAATTPHASTAAGGVDTQNGNVAAFDFLLSDETWEGGQFTSPPQRQAGEEPSSAFVPKQEAFTTRVTSTSALRPQPPLFDAALAADENGIRHEESRGAASDCGISFLSTSSSSSALAVRNSLPTMLLEMQQQLETLMSSVQNRSSPDRLAQLQGFLEQQQQLMALLSRQQQQQQQQQQNMQEAWVASSAVRGFASNVESVPFHSHFAMSAGPSSNSTTASNTFAQIQEEMLAQLSAPSSQR</sequence>
<evidence type="ECO:0000256" key="5">
    <source>
        <dbReference type="SAM" id="Coils"/>
    </source>
</evidence>
<dbReference type="InterPro" id="IPR008942">
    <property type="entry name" value="ENTH_VHS"/>
</dbReference>
<feature type="compositionally biased region" description="Basic residues" evidence="6">
    <location>
        <begin position="513"/>
        <end position="529"/>
    </location>
</feature>
<feature type="region of interest" description="Disordered" evidence="6">
    <location>
        <begin position="572"/>
        <end position="622"/>
    </location>
</feature>
<proteinExistence type="predicted"/>
<dbReference type="Gene3D" id="1.25.40.90">
    <property type="match status" value="1"/>
</dbReference>
<feature type="compositionally biased region" description="Low complexity" evidence="6">
    <location>
        <begin position="815"/>
        <end position="830"/>
    </location>
</feature>
<dbReference type="SUPFAM" id="SSF48464">
    <property type="entry name" value="ENTH/VHS domain"/>
    <property type="match status" value="1"/>
</dbReference>
<dbReference type="Proteomes" id="UP000284403">
    <property type="component" value="Unassembled WGS sequence"/>
</dbReference>
<comment type="caution">
    <text evidence="7">The sequence shown here is derived from an EMBL/GenBank/DDBJ whole genome shotgun (WGS) entry which is preliminary data.</text>
</comment>
<evidence type="ECO:0008006" key="9">
    <source>
        <dbReference type="Google" id="ProtNLM"/>
    </source>
</evidence>
<feature type="region of interest" description="Disordered" evidence="6">
    <location>
        <begin position="492"/>
        <end position="553"/>
    </location>
</feature>
<evidence type="ECO:0000313" key="7">
    <source>
        <dbReference type="EMBL" id="RNF24649.1"/>
    </source>
</evidence>
<dbReference type="GeneID" id="40316087"/>
<dbReference type="PANTHER" id="PTHR21514">
    <property type="entry name" value="AP-4 COMPLEX ACCESSORY SUBUNIT TEPSIN"/>
    <property type="match status" value="1"/>
</dbReference>
<reference evidence="7 8" key="1">
    <citation type="journal article" date="2018" name="BMC Genomics">
        <title>Genomic comparison of Trypanosoma conorhini and Trypanosoma rangeli to Trypanosoma cruzi strains of high and low virulence.</title>
        <authorList>
            <person name="Bradwell K.R."/>
            <person name="Koparde V.N."/>
            <person name="Matveyev A.V."/>
            <person name="Serrano M.G."/>
            <person name="Alves J.M."/>
            <person name="Parikh H."/>
            <person name="Huang B."/>
            <person name="Lee V."/>
            <person name="Espinosa-Alvarez O."/>
            <person name="Ortiz P.A."/>
            <person name="Costa-Martins A.G."/>
            <person name="Teixeira M.M."/>
            <person name="Buck G.A."/>
        </authorList>
    </citation>
    <scope>NUCLEOTIDE SEQUENCE [LARGE SCALE GENOMIC DNA]</scope>
    <source>
        <strain evidence="7 8">025E</strain>
    </source>
</reference>
<feature type="compositionally biased region" description="Low complexity" evidence="6">
    <location>
        <begin position="605"/>
        <end position="618"/>
    </location>
</feature>
<evidence type="ECO:0000313" key="8">
    <source>
        <dbReference type="Proteomes" id="UP000284403"/>
    </source>
</evidence>
<name>A0A422Q3V2_9TRYP</name>
<keyword evidence="8" id="KW-1185">Reference proteome</keyword>
<dbReference type="GO" id="GO:0031410">
    <property type="term" value="C:cytoplasmic vesicle"/>
    <property type="evidence" value="ECO:0007669"/>
    <property type="project" value="UniProtKB-SubCell"/>
</dbReference>
<feature type="region of interest" description="Disordered" evidence="6">
    <location>
        <begin position="815"/>
        <end position="847"/>
    </location>
</feature>
<feature type="coiled-coil region" evidence="5">
    <location>
        <begin position="762"/>
        <end position="789"/>
    </location>
</feature>
<accession>A0A422Q3V2</accession>
<evidence type="ECO:0000256" key="4">
    <source>
        <dbReference type="ARBA" id="ARBA00023329"/>
    </source>
</evidence>
<keyword evidence="4" id="KW-0968">Cytoplasmic vesicle</keyword>
<evidence type="ECO:0000256" key="1">
    <source>
        <dbReference type="ARBA" id="ARBA00004541"/>
    </source>
</evidence>
<gene>
    <name evidence="7" type="ORF">Tco025E_02476</name>
</gene>